<accession>A0A068V271</accession>
<organism evidence="4 5">
    <name type="scientific">Coffea canephora</name>
    <name type="common">Robusta coffee</name>
    <dbReference type="NCBI Taxonomy" id="49390"/>
    <lineage>
        <taxon>Eukaryota</taxon>
        <taxon>Viridiplantae</taxon>
        <taxon>Streptophyta</taxon>
        <taxon>Embryophyta</taxon>
        <taxon>Tracheophyta</taxon>
        <taxon>Spermatophyta</taxon>
        <taxon>Magnoliopsida</taxon>
        <taxon>eudicotyledons</taxon>
        <taxon>Gunneridae</taxon>
        <taxon>Pentapetalae</taxon>
        <taxon>asterids</taxon>
        <taxon>lamiids</taxon>
        <taxon>Gentianales</taxon>
        <taxon>Rubiaceae</taxon>
        <taxon>Ixoroideae</taxon>
        <taxon>Gardenieae complex</taxon>
        <taxon>Bertiereae - Coffeeae clade</taxon>
        <taxon>Coffeeae</taxon>
        <taxon>Coffea</taxon>
    </lineage>
</organism>
<reference evidence="5" key="1">
    <citation type="journal article" date="2014" name="Science">
        <title>The coffee genome provides insight into the convergent evolution of caffeine biosynthesis.</title>
        <authorList>
            <person name="Denoeud F."/>
            <person name="Carretero-Paulet L."/>
            <person name="Dereeper A."/>
            <person name="Droc G."/>
            <person name="Guyot R."/>
            <person name="Pietrella M."/>
            <person name="Zheng C."/>
            <person name="Alberti A."/>
            <person name="Anthony F."/>
            <person name="Aprea G."/>
            <person name="Aury J.M."/>
            <person name="Bento P."/>
            <person name="Bernard M."/>
            <person name="Bocs S."/>
            <person name="Campa C."/>
            <person name="Cenci A."/>
            <person name="Combes M.C."/>
            <person name="Crouzillat D."/>
            <person name="Da Silva C."/>
            <person name="Daddiego L."/>
            <person name="De Bellis F."/>
            <person name="Dussert S."/>
            <person name="Garsmeur O."/>
            <person name="Gayraud T."/>
            <person name="Guignon V."/>
            <person name="Jahn K."/>
            <person name="Jamilloux V."/>
            <person name="Joet T."/>
            <person name="Labadie K."/>
            <person name="Lan T."/>
            <person name="Leclercq J."/>
            <person name="Lepelley M."/>
            <person name="Leroy T."/>
            <person name="Li L.T."/>
            <person name="Librado P."/>
            <person name="Lopez L."/>
            <person name="Munoz A."/>
            <person name="Noel B."/>
            <person name="Pallavicini A."/>
            <person name="Perrotta G."/>
            <person name="Poncet V."/>
            <person name="Pot D."/>
            <person name="Priyono X."/>
            <person name="Rigoreau M."/>
            <person name="Rouard M."/>
            <person name="Rozas J."/>
            <person name="Tranchant-Dubreuil C."/>
            <person name="VanBuren R."/>
            <person name="Zhang Q."/>
            <person name="Andrade A.C."/>
            <person name="Argout X."/>
            <person name="Bertrand B."/>
            <person name="de Kochko A."/>
            <person name="Graziosi G."/>
            <person name="Henry R.J."/>
            <person name="Jayarama X."/>
            <person name="Ming R."/>
            <person name="Nagai C."/>
            <person name="Rounsley S."/>
            <person name="Sankoff D."/>
            <person name="Giuliano G."/>
            <person name="Albert V.A."/>
            <person name="Wincker P."/>
            <person name="Lashermes P."/>
        </authorList>
    </citation>
    <scope>NUCLEOTIDE SEQUENCE [LARGE SCALE GENOMIC DNA]</scope>
    <source>
        <strain evidence="5">cv. DH200-94</strain>
    </source>
</reference>
<dbReference type="GO" id="GO:0060090">
    <property type="term" value="F:molecular adaptor activity"/>
    <property type="evidence" value="ECO:0007669"/>
    <property type="project" value="TreeGrafter"/>
</dbReference>
<dbReference type="AlphaFoldDB" id="A0A068V271"/>
<dbReference type="PANTHER" id="PTHR12827:SF3">
    <property type="entry name" value="ANAPHASE-PROMOTING COMPLEX SUBUNIT 1"/>
    <property type="match status" value="1"/>
</dbReference>
<gene>
    <name evidence="4" type="ORF">GSCOC_T00039156001</name>
</gene>
<dbReference type="EMBL" id="HG739162">
    <property type="protein sequence ID" value="CDP13998.1"/>
    <property type="molecule type" value="Genomic_DNA"/>
</dbReference>
<dbReference type="STRING" id="49390.A0A068V271"/>
<evidence type="ECO:0000256" key="3">
    <source>
        <dbReference type="ARBA" id="ARBA00023306"/>
    </source>
</evidence>
<keyword evidence="1" id="KW-0132">Cell division</keyword>
<evidence type="ECO:0000313" key="4">
    <source>
        <dbReference type="EMBL" id="CDP13998.1"/>
    </source>
</evidence>
<dbReference type="Gramene" id="CDP13998">
    <property type="protein sequence ID" value="CDP13998"/>
    <property type="gene ID" value="GSCOC_T00039156001"/>
</dbReference>
<dbReference type="InParanoid" id="A0A068V271"/>
<dbReference type="GO" id="GO:0070979">
    <property type="term" value="P:protein K11-linked ubiquitination"/>
    <property type="evidence" value="ECO:0007669"/>
    <property type="project" value="TreeGrafter"/>
</dbReference>
<proteinExistence type="predicted"/>
<dbReference type="GO" id="GO:0005680">
    <property type="term" value="C:anaphase-promoting complex"/>
    <property type="evidence" value="ECO:0007669"/>
    <property type="project" value="InterPro"/>
</dbReference>
<keyword evidence="5" id="KW-1185">Reference proteome</keyword>
<keyword evidence="2" id="KW-0498">Mitosis</keyword>
<keyword evidence="3" id="KW-0131">Cell cycle</keyword>
<evidence type="ECO:0000256" key="1">
    <source>
        <dbReference type="ARBA" id="ARBA00022618"/>
    </source>
</evidence>
<sequence length="113" mass="12612">MFVGLRFAGTRDGRSQELLYDYAVYFLNEIKSVSVSSKHSLPKGLSNYVDRGTLETCLHLIVLSLCVVMAGSGHLQTLRLLKFLRNRNSTEGHSNYGAQMAVSNFAMLECYSL</sequence>
<protein>
    <submittedName>
        <fullName evidence="4">Uncharacterized protein</fullName>
    </submittedName>
</protein>
<dbReference type="PANTHER" id="PTHR12827">
    <property type="entry name" value="MEIOTIC CHECKPOINT REGULATOR TSG24 FAMILY MEMBER"/>
    <property type="match status" value="1"/>
</dbReference>
<dbReference type="GO" id="GO:0031145">
    <property type="term" value="P:anaphase-promoting complex-dependent catabolic process"/>
    <property type="evidence" value="ECO:0007669"/>
    <property type="project" value="TreeGrafter"/>
</dbReference>
<name>A0A068V271_COFCA</name>
<evidence type="ECO:0000313" key="5">
    <source>
        <dbReference type="Proteomes" id="UP000295252"/>
    </source>
</evidence>
<dbReference type="InterPro" id="IPR024990">
    <property type="entry name" value="Apc1"/>
</dbReference>
<evidence type="ECO:0000256" key="2">
    <source>
        <dbReference type="ARBA" id="ARBA00022776"/>
    </source>
</evidence>
<dbReference type="GO" id="GO:0051301">
    <property type="term" value="P:cell division"/>
    <property type="evidence" value="ECO:0007669"/>
    <property type="project" value="UniProtKB-KW"/>
</dbReference>
<dbReference type="Proteomes" id="UP000295252">
    <property type="component" value="Chromosome IV"/>
</dbReference>
<dbReference type="GO" id="GO:0007091">
    <property type="term" value="P:metaphase/anaphase transition of mitotic cell cycle"/>
    <property type="evidence" value="ECO:0007669"/>
    <property type="project" value="TreeGrafter"/>
</dbReference>
<dbReference type="PhylomeDB" id="A0A068V271"/>